<dbReference type="Proteomes" id="UP000237752">
    <property type="component" value="Unassembled WGS sequence"/>
</dbReference>
<keyword evidence="2 4" id="KW-0460">Magnesium</keyword>
<dbReference type="SFLD" id="SFLDG00180">
    <property type="entry name" value="muconate_cycloisomerase"/>
    <property type="match status" value="1"/>
</dbReference>
<dbReference type="InterPro" id="IPR013342">
    <property type="entry name" value="Mandelate_racemase_C"/>
</dbReference>
<keyword evidence="3 4" id="KW-0456">Lyase</keyword>
<proteinExistence type="inferred from homology"/>
<evidence type="ECO:0000256" key="2">
    <source>
        <dbReference type="ARBA" id="ARBA00022842"/>
    </source>
</evidence>
<dbReference type="EMBL" id="PVUE01000019">
    <property type="protein sequence ID" value="PRZ39096.1"/>
    <property type="molecule type" value="Genomic_DNA"/>
</dbReference>
<organism evidence="6 7">
    <name type="scientific">Antricoccus suffuscus</name>
    <dbReference type="NCBI Taxonomy" id="1629062"/>
    <lineage>
        <taxon>Bacteria</taxon>
        <taxon>Bacillati</taxon>
        <taxon>Actinomycetota</taxon>
        <taxon>Actinomycetes</taxon>
        <taxon>Geodermatophilales</taxon>
        <taxon>Antricoccaceae</taxon>
        <taxon>Antricoccus</taxon>
    </lineage>
</organism>
<evidence type="ECO:0000313" key="6">
    <source>
        <dbReference type="EMBL" id="PRZ39096.1"/>
    </source>
</evidence>
<dbReference type="SUPFAM" id="SSF51604">
    <property type="entry name" value="Enolase C-terminal domain-like"/>
    <property type="match status" value="1"/>
</dbReference>
<comment type="cofactor">
    <cofactor evidence="4">
        <name>a divalent metal cation</name>
        <dbReference type="ChEBI" id="CHEBI:60240"/>
    </cofactor>
</comment>
<accession>A0A2T0ZRV4</accession>
<dbReference type="SFLD" id="SFLDS00001">
    <property type="entry name" value="Enolase"/>
    <property type="match status" value="1"/>
</dbReference>
<evidence type="ECO:0000256" key="1">
    <source>
        <dbReference type="ARBA" id="ARBA00022723"/>
    </source>
</evidence>
<feature type="domain" description="Mandelate racemase/muconate lactonizing enzyme C-terminal" evidence="5">
    <location>
        <begin position="89"/>
        <end position="186"/>
    </location>
</feature>
<keyword evidence="1 4" id="KW-0479">Metal-binding</keyword>
<sequence length="323" mass="34391">MRVPITRPPDDDVVVYSIPMRSKFRGITVREGMLWRGPAGWTEFSPFLDYDAAQSAPWLRAAVEQATEPYPAAVRDAIAVNCTVPAIQPDRAREVVFSSGGCRTAKVKVAEPGQSLAEDCSRVAAVREALGSRGAIRVDANANWSVEEAVEAITALDKAARGLEYAEQPCASVDDLARVRRRVGVRIAADESIRRAEDPYLVARAEAADVAVIKLQPLGGIAATMRIAEQIGLPLVVSSALETSVGIGASIALAAALPDLPFACGLNTTKLLVDDSATESLAAVAGYIGVPTKRLVPDNLDAIRAPAQVRQRWLTRLAEVSAQ</sequence>
<dbReference type="SFLD" id="SFLDF00009">
    <property type="entry name" value="o-succinylbenzoate_synthase"/>
    <property type="match status" value="1"/>
</dbReference>
<dbReference type="InterPro" id="IPR010196">
    <property type="entry name" value="OSB_synthase_MenC1"/>
</dbReference>
<dbReference type="EC" id="4.2.1.113" evidence="4"/>
<dbReference type="GO" id="GO:0000287">
    <property type="term" value="F:magnesium ion binding"/>
    <property type="evidence" value="ECO:0007669"/>
    <property type="project" value="UniProtKB-UniRule"/>
</dbReference>
<comment type="similarity">
    <text evidence="4">Belongs to the mandelate racemase/muconate lactonizing enzyme family. MenC type 1 subfamily.</text>
</comment>
<dbReference type="NCBIfam" id="NF002782">
    <property type="entry name" value="PRK02901.1"/>
    <property type="match status" value="1"/>
</dbReference>
<feature type="binding site" evidence="4">
    <location>
        <position position="139"/>
    </location>
    <ligand>
        <name>Mg(2+)</name>
        <dbReference type="ChEBI" id="CHEBI:18420"/>
    </ligand>
</feature>
<dbReference type="AlphaFoldDB" id="A0A2T0ZRV4"/>
<comment type="caution">
    <text evidence="6">The sequence shown here is derived from an EMBL/GenBank/DDBJ whole genome shotgun (WGS) entry which is preliminary data.</text>
</comment>
<dbReference type="GO" id="GO:0009234">
    <property type="term" value="P:menaquinone biosynthetic process"/>
    <property type="evidence" value="ECO:0007669"/>
    <property type="project" value="UniProtKB-UniRule"/>
</dbReference>
<comment type="pathway">
    <text evidence="4">Quinol/quinone metabolism; 1,4-dihydroxy-2-naphthoate biosynthesis; 1,4-dihydroxy-2-naphthoate from chorismate: step 4/7.</text>
</comment>
<dbReference type="PANTHER" id="PTHR48073:SF2">
    <property type="entry name" value="O-SUCCINYLBENZOATE SYNTHASE"/>
    <property type="match status" value="1"/>
</dbReference>
<dbReference type="CDD" id="cd03320">
    <property type="entry name" value="OSBS"/>
    <property type="match status" value="1"/>
</dbReference>
<feature type="active site" description="Proton acceptor" evidence="4">
    <location>
        <position position="214"/>
    </location>
</feature>
<name>A0A2T0ZRV4_9ACTN</name>
<dbReference type="UniPathway" id="UPA01057">
    <property type="reaction ID" value="UER00165"/>
</dbReference>
<evidence type="ECO:0000256" key="4">
    <source>
        <dbReference type="HAMAP-Rule" id="MF_00470"/>
    </source>
</evidence>
<dbReference type="InterPro" id="IPR029065">
    <property type="entry name" value="Enolase_C-like"/>
</dbReference>
<protein>
    <recommendedName>
        <fullName evidence="4">o-succinylbenzoate synthase</fullName>
        <shortName evidence="4">OSB synthase</shortName>
        <shortName evidence="4">OSBS</shortName>
        <ecNumber evidence="4">4.2.1.113</ecNumber>
    </recommendedName>
    <alternativeName>
        <fullName evidence="4">4-(2'-carboxyphenyl)-4-oxybutyric acid synthase</fullName>
    </alternativeName>
    <alternativeName>
        <fullName evidence="4">o-succinylbenzoic acid synthase</fullName>
    </alternativeName>
</protein>
<dbReference type="PANTHER" id="PTHR48073">
    <property type="entry name" value="O-SUCCINYLBENZOATE SYNTHASE-RELATED"/>
    <property type="match status" value="1"/>
</dbReference>
<keyword evidence="7" id="KW-1185">Reference proteome</keyword>
<dbReference type="UniPathway" id="UPA00079"/>
<feature type="binding site" evidence="4">
    <location>
        <position position="167"/>
    </location>
    <ligand>
        <name>Mg(2+)</name>
        <dbReference type="ChEBI" id="CHEBI:18420"/>
    </ligand>
</feature>
<comment type="function">
    <text evidence="4">Converts 2-succinyl-6-hydroxy-2,4-cyclohexadiene-1-carboxylate (SHCHC) to 2-succinylbenzoate (OSB).</text>
</comment>
<evidence type="ECO:0000256" key="3">
    <source>
        <dbReference type="ARBA" id="ARBA00023239"/>
    </source>
</evidence>
<comment type="catalytic activity">
    <reaction evidence="4">
        <text>(1R,6R)-6-hydroxy-2-succinyl-cyclohexa-2,4-diene-1-carboxylate = 2-succinylbenzoate + H2O</text>
        <dbReference type="Rhea" id="RHEA:10196"/>
        <dbReference type="ChEBI" id="CHEBI:15377"/>
        <dbReference type="ChEBI" id="CHEBI:18325"/>
        <dbReference type="ChEBI" id="CHEBI:58689"/>
        <dbReference type="EC" id="4.2.1.113"/>
    </reaction>
</comment>
<feature type="active site" description="Proton donor" evidence="4">
    <location>
        <position position="108"/>
    </location>
</feature>
<comment type="pathway">
    <text evidence="4">Quinol/quinone metabolism; menaquinone biosynthesis.</text>
</comment>
<dbReference type="Pfam" id="PF18374">
    <property type="entry name" value="Enolase_like_N"/>
    <property type="match status" value="1"/>
</dbReference>
<dbReference type="OrthoDB" id="3725747at2"/>
<dbReference type="SMART" id="SM00922">
    <property type="entry name" value="MR_MLE"/>
    <property type="match status" value="1"/>
</dbReference>
<reference evidence="6 7" key="1">
    <citation type="submission" date="2018-03" db="EMBL/GenBank/DDBJ databases">
        <title>Genomic Encyclopedia of Archaeal and Bacterial Type Strains, Phase II (KMG-II): from individual species to whole genera.</title>
        <authorList>
            <person name="Goeker M."/>
        </authorList>
    </citation>
    <scope>NUCLEOTIDE SEQUENCE [LARGE SCALE GENOMIC DNA]</scope>
    <source>
        <strain evidence="6 7">DSM 100065</strain>
    </source>
</reference>
<evidence type="ECO:0000313" key="7">
    <source>
        <dbReference type="Proteomes" id="UP000237752"/>
    </source>
</evidence>
<keyword evidence="4" id="KW-0474">Menaquinone biosynthesis</keyword>
<dbReference type="InterPro" id="IPR036849">
    <property type="entry name" value="Enolase-like_C_sf"/>
</dbReference>
<feature type="binding site" evidence="4">
    <location>
        <position position="190"/>
    </location>
    <ligand>
        <name>Mg(2+)</name>
        <dbReference type="ChEBI" id="CHEBI:18420"/>
    </ligand>
</feature>
<dbReference type="HAMAP" id="MF_00470">
    <property type="entry name" value="MenC_1"/>
    <property type="match status" value="1"/>
</dbReference>
<evidence type="ECO:0000259" key="5">
    <source>
        <dbReference type="SMART" id="SM00922"/>
    </source>
</evidence>
<dbReference type="Pfam" id="PF13378">
    <property type="entry name" value="MR_MLE_C"/>
    <property type="match status" value="1"/>
</dbReference>
<dbReference type="GO" id="GO:0043748">
    <property type="term" value="F:O-succinylbenzoate synthase activity"/>
    <property type="evidence" value="ECO:0007669"/>
    <property type="project" value="UniProtKB-EC"/>
</dbReference>
<dbReference type="Gene3D" id="3.20.20.120">
    <property type="entry name" value="Enolase-like C-terminal domain"/>
    <property type="match status" value="1"/>
</dbReference>
<gene>
    <name evidence="4" type="primary">menC</name>
    <name evidence="6" type="ORF">CLV47_11942</name>
</gene>